<evidence type="ECO:0000313" key="6">
    <source>
        <dbReference type="EMBL" id="KAK4241326.1"/>
    </source>
</evidence>
<evidence type="ECO:0000256" key="2">
    <source>
        <dbReference type="ARBA" id="ARBA00022980"/>
    </source>
</evidence>
<dbReference type="FunFam" id="4.10.640.10:FF:000013">
    <property type="entry name" value="37S ribosomal protein S18"/>
    <property type="match status" value="1"/>
</dbReference>
<organism evidence="6 7">
    <name type="scientific">Achaetomium macrosporum</name>
    <dbReference type="NCBI Taxonomy" id="79813"/>
    <lineage>
        <taxon>Eukaryota</taxon>
        <taxon>Fungi</taxon>
        <taxon>Dikarya</taxon>
        <taxon>Ascomycota</taxon>
        <taxon>Pezizomycotina</taxon>
        <taxon>Sordariomycetes</taxon>
        <taxon>Sordariomycetidae</taxon>
        <taxon>Sordariales</taxon>
        <taxon>Chaetomiaceae</taxon>
        <taxon>Achaetomium</taxon>
    </lineage>
</organism>
<dbReference type="EMBL" id="MU860024">
    <property type="protein sequence ID" value="KAK4241326.1"/>
    <property type="molecule type" value="Genomic_DNA"/>
</dbReference>
<dbReference type="Gene3D" id="4.10.640.10">
    <property type="entry name" value="Ribosomal protein S18"/>
    <property type="match status" value="1"/>
</dbReference>
<dbReference type="GO" id="GO:0070181">
    <property type="term" value="F:small ribosomal subunit rRNA binding"/>
    <property type="evidence" value="ECO:0007669"/>
    <property type="project" value="TreeGrafter"/>
</dbReference>
<evidence type="ECO:0000256" key="5">
    <source>
        <dbReference type="SAM" id="MobiDB-lite"/>
    </source>
</evidence>
<reference evidence="6" key="1">
    <citation type="journal article" date="2023" name="Mol. Phylogenet. Evol.">
        <title>Genome-scale phylogeny and comparative genomics of the fungal order Sordariales.</title>
        <authorList>
            <person name="Hensen N."/>
            <person name="Bonometti L."/>
            <person name="Westerberg I."/>
            <person name="Brannstrom I.O."/>
            <person name="Guillou S."/>
            <person name="Cros-Aarteil S."/>
            <person name="Calhoun S."/>
            <person name="Haridas S."/>
            <person name="Kuo A."/>
            <person name="Mondo S."/>
            <person name="Pangilinan J."/>
            <person name="Riley R."/>
            <person name="LaButti K."/>
            <person name="Andreopoulos B."/>
            <person name="Lipzen A."/>
            <person name="Chen C."/>
            <person name="Yan M."/>
            <person name="Daum C."/>
            <person name="Ng V."/>
            <person name="Clum A."/>
            <person name="Steindorff A."/>
            <person name="Ohm R.A."/>
            <person name="Martin F."/>
            <person name="Silar P."/>
            <person name="Natvig D.O."/>
            <person name="Lalanne C."/>
            <person name="Gautier V."/>
            <person name="Ament-Velasquez S.L."/>
            <person name="Kruys A."/>
            <person name="Hutchinson M.I."/>
            <person name="Powell A.J."/>
            <person name="Barry K."/>
            <person name="Miller A.N."/>
            <person name="Grigoriev I.V."/>
            <person name="Debuchy R."/>
            <person name="Gladieux P."/>
            <person name="Hiltunen Thoren M."/>
            <person name="Johannesson H."/>
        </authorList>
    </citation>
    <scope>NUCLEOTIDE SEQUENCE</scope>
    <source>
        <strain evidence="6">CBS 532.94</strain>
    </source>
</reference>
<protein>
    <recommendedName>
        <fullName evidence="4">Small ribosomal subunit protein bS18m</fullName>
    </recommendedName>
</protein>
<dbReference type="GO" id="GO:0003735">
    <property type="term" value="F:structural constituent of ribosome"/>
    <property type="evidence" value="ECO:0007669"/>
    <property type="project" value="InterPro"/>
</dbReference>
<dbReference type="InterPro" id="IPR036870">
    <property type="entry name" value="Ribosomal_bS18_sf"/>
</dbReference>
<evidence type="ECO:0000256" key="3">
    <source>
        <dbReference type="ARBA" id="ARBA00023274"/>
    </source>
</evidence>
<dbReference type="GO" id="GO:0032543">
    <property type="term" value="P:mitochondrial translation"/>
    <property type="evidence" value="ECO:0007669"/>
    <property type="project" value="TreeGrafter"/>
</dbReference>
<dbReference type="Pfam" id="PF01084">
    <property type="entry name" value="Ribosomal_S18"/>
    <property type="match status" value="1"/>
</dbReference>
<dbReference type="PANTHER" id="PTHR13479:SF40">
    <property type="entry name" value="SMALL RIBOSOMAL SUBUNIT PROTEIN BS18M"/>
    <property type="match status" value="1"/>
</dbReference>
<evidence type="ECO:0000256" key="4">
    <source>
        <dbReference type="ARBA" id="ARBA00035264"/>
    </source>
</evidence>
<dbReference type="GO" id="GO:0005763">
    <property type="term" value="C:mitochondrial small ribosomal subunit"/>
    <property type="evidence" value="ECO:0007669"/>
    <property type="project" value="TreeGrafter"/>
</dbReference>
<comment type="similarity">
    <text evidence="1">Belongs to the bacterial ribosomal protein bS18 family.</text>
</comment>
<reference evidence="6" key="2">
    <citation type="submission" date="2023-05" db="EMBL/GenBank/DDBJ databases">
        <authorList>
            <consortium name="Lawrence Berkeley National Laboratory"/>
            <person name="Steindorff A."/>
            <person name="Hensen N."/>
            <person name="Bonometti L."/>
            <person name="Westerberg I."/>
            <person name="Brannstrom I.O."/>
            <person name="Guillou S."/>
            <person name="Cros-Aarteil S."/>
            <person name="Calhoun S."/>
            <person name="Haridas S."/>
            <person name="Kuo A."/>
            <person name="Mondo S."/>
            <person name="Pangilinan J."/>
            <person name="Riley R."/>
            <person name="Labutti K."/>
            <person name="Andreopoulos B."/>
            <person name="Lipzen A."/>
            <person name="Chen C."/>
            <person name="Yanf M."/>
            <person name="Daum C."/>
            <person name="Ng V."/>
            <person name="Clum A."/>
            <person name="Ohm R."/>
            <person name="Martin F."/>
            <person name="Silar P."/>
            <person name="Natvig D."/>
            <person name="Lalanne C."/>
            <person name="Gautier V."/>
            <person name="Ament-Velasquez S.L."/>
            <person name="Kruys A."/>
            <person name="Hutchinson M.I."/>
            <person name="Powell A.J."/>
            <person name="Barry K."/>
            <person name="Miller A.N."/>
            <person name="Grigoriev I.V."/>
            <person name="Debuchy R."/>
            <person name="Gladieux P."/>
            <person name="Thoren M.H."/>
            <person name="Johannesson H."/>
        </authorList>
    </citation>
    <scope>NUCLEOTIDE SEQUENCE</scope>
    <source>
        <strain evidence="6">CBS 532.94</strain>
    </source>
</reference>
<name>A0AAN7CFV9_9PEZI</name>
<keyword evidence="3" id="KW-0687">Ribonucleoprotein</keyword>
<gene>
    <name evidence="6" type="ORF">C8A03DRAFT_12416</name>
</gene>
<keyword evidence="2 6" id="KW-0689">Ribosomal protein</keyword>
<dbReference type="AlphaFoldDB" id="A0AAN7CFV9"/>
<keyword evidence="7" id="KW-1185">Reference proteome</keyword>
<comment type="caution">
    <text evidence="6">The sequence shown here is derived from an EMBL/GenBank/DDBJ whole genome shotgun (WGS) entry which is preliminary data.</text>
</comment>
<evidence type="ECO:0000313" key="7">
    <source>
        <dbReference type="Proteomes" id="UP001303760"/>
    </source>
</evidence>
<proteinExistence type="inferred from homology"/>
<dbReference type="Proteomes" id="UP001303760">
    <property type="component" value="Unassembled WGS sequence"/>
</dbReference>
<sequence>MSCRQWLSSALRQCQSGLAHQQPRTFSTSTAVAKEYRGRNILPDRPPGSGSGPASRARSRARSGNINEALQVMVADGLERGGQLSAEEEQQVMVDSQRGLGQHLKDLRNHATTDNYLRQMPRRWRTGDVYAPRDLSPTEMSKWRQGRRPLKDVIDVFGFNPLDNYKNFSLISEFMTPMGRIKHSAETGLRPVNQRKMAKAIRRAIGMGLHPSVHRHPEVLRMARHSMPVSSIPQSSDSSQSRL</sequence>
<dbReference type="SUPFAM" id="SSF46911">
    <property type="entry name" value="Ribosomal protein S18"/>
    <property type="match status" value="1"/>
</dbReference>
<feature type="region of interest" description="Disordered" evidence="5">
    <location>
        <begin position="35"/>
        <end position="65"/>
    </location>
</feature>
<dbReference type="InterPro" id="IPR001648">
    <property type="entry name" value="Ribosomal_bS18"/>
</dbReference>
<evidence type="ECO:0000256" key="1">
    <source>
        <dbReference type="ARBA" id="ARBA00005589"/>
    </source>
</evidence>
<accession>A0AAN7CFV9</accession>
<dbReference type="PANTHER" id="PTHR13479">
    <property type="entry name" value="30S RIBOSOMAL PROTEIN S18"/>
    <property type="match status" value="1"/>
</dbReference>